<dbReference type="Proteomes" id="UP000000377">
    <property type="component" value="Chromosome"/>
</dbReference>
<dbReference type="PATRIC" id="fig|749414.3.peg.4437"/>
<evidence type="ECO:0000313" key="1">
    <source>
        <dbReference type="EMBL" id="ADI07416.1"/>
    </source>
</evidence>
<protein>
    <submittedName>
        <fullName evidence="1">Uncharacterized protein</fullName>
    </submittedName>
</protein>
<dbReference type="KEGG" id="sbh:SBI_04295"/>
<dbReference type="HOGENOM" id="CLU_3367545_0_0_11"/>
<reference evidence="1 2" key="1">
    <citation type="journal article" date="2010" name="J. Bacteriol.">
        <title>Genome sequence of the milbemycin-producing bacterium Streptomyces bingchenggensis.</title>
        <authorList>
            <person name="Wang X.J."/>
            <person name="Yan Y.J."/>
            <person name="Zhang B."/>
            <person name="An J."/>
            <person name="Wang J.J."/>
            <person name="Tian J."/>
            <person name="Jiang L."/>
            <person name="Chen Y.H."/>
            <person name="Huang S.X."/>
            <person name="Yin M."/>
            <person name="Zhang J."/>
            <person name="Gao A.L."/>
            <person name="Liu C.X."/>
            <person name="Zhu Z.X."/>
            <person name="Xiang W.S."/>
        </authorList>
    </citation>
    <scope>NUCLEOTIDE SEQUENCE [LARGE SCALE GENOMIC DNA]</scope>
    <source>
        <strain evidence="1 2">BCW-1</strain>
    </source>
</reference>
<organism evidence="1 2">
    <name type="scientific">Streptomyces bingchenggensis (strain BCW-1)</name>
    <dbReference type="NCBI Taxonomy" id="749414"/>
    <lineage>
        <taxon>Bacteria</taxon>
        <taxon>Bacillati</taxon>
        <taxon>Actinomycetota</taxon>
        <taxon>Actinomycetes</taxon>
        <taxon>Kitasatosporales</taxon>
        <taxon>Streptomycetaceae</taxon>
        <taxon>Streptomyces</taxon>
    </lineage>
</organism>
<proteinExistence type="predicted"/>
<dbReference type="EMBL" id="CP002047">
    <property type="protein sequence ID" value="ADI07416.1"/>
    <property type="molecule type" value="Genomic_DNA"/>
</dbReference>
<dbReference type="AlphaFoldDB" id="D7BTH7"/>
<gene>
    <name evidence="1" type="ordered locus">SBI_04295</name>
</gene>
<keyword evidence="2" id="KW-1185">Reference proteome</keyword>
<evidence type="ECO:0000313" key="2">
    <source>
        <dbReference type="Proteomes" id="UP000000377"/>
    </source>
</evidence>
<accession>D7BTH7</accession>
<name>D7BTH7_STRBB</name>
<sequence length="35" mass="3864">MAEYVYTASHLAEQPEQTLVSYFDSTEPADEGGRA</sequence>